<name>A0A1X7LBY5_9BURK</name>
<dbReference type="Proteomes" id="UP000193228">
    <property type="component" value="Unassembled WGS sequence"/>
</dbReference>
<reference evidence="3" key="1">
    <citation type="submission" date="2017-04" db="EMBL/GenBank/DDBJ databases">
        <authorList>
            <person name="Varghese N."/>
            <person name="Submissions S."/>
        </authorList>
    </citation>
    <scope>NUCLEOTIDE SEQUENCE [LARGE SCALE GENOMIC DNA]</scope>
    <source>
        <strain evidence="3">LMG 29540</strain>
    </source>
</reference>
<keyword evidence="3" id="KW-1185">Reference proteome</keyword>
<feature type="compositionally biased region" description="Pro residues" evidence="1">
    <location>
        <begin position="62"/>
        <end position="71"/>
    </location>
</feature>
<proteinExistence type="predicted"/>
<feature type="region of interest" description="Disordered" evidence="1">
    <location>
        <begin position="38"/>
        <end position="75"/>
    </location>
</feature>
<gene>
    <name evidence="2" type="ORF">SAMN06265784_105406</name>
</gene>
<evidence type="ECO:0000256" key="1">
    <source>
        <dbReference type="SAM" id="MobiDB-lite"/>
    </source>
</evidence>
<accession>A0A1X7LBY5</accession>
<dbReference type="EMBL" id="FXAT01000005">
    <property type="protein sequence ID" value="SMG51210.1"/>
    <property type="molecule type" value="Genomic_DNA"/>
</dbReference>
<dbReference type="AlphaFoldDB" id="A0A1X7LBY5"/>
<sequence length="101" mass="10107">MPELAALFPLLTLFPPLPLVPVDDVPLPLPACEPVAAVDPSPTDATPIPPAAIRLGPVVEQPGPPPTPHRPPSACASTMVPKPVICAADGAGFVCAPAIAA</sequence>
<feature type="compositionally biased region" description="Low complexity" evidence="1">
    <location>
        <begin position="39"/>
        <end position="61"/>
    </location>
</feature>
<evidence type="ECO:0000313" key="3">
    <source>
        <dbReference type="Proteomes" id="UP000193228"/>
    </source>
</evidence>
<protein>
    <submittedName>
        <fullName evidence="2">Uncharacterized protein</fullName>
    </submittedName>
</protein>
<organism evidence="2 3">
    <name type="scientific">Paraburkholderia susongensis</name>
    <dbReference type="NCBI Taxonomy" id="1515439"/>
    <lineage>
        <taxon>Bacteria</taxon>
        <taxon>Pseudomonadati</taxon>
        <taxon>Pseudomonadota</taxon>
        <taxon>Betaproteobacteria</taxon>
        <taxon>Burkholderiales</taxon>
        <taxon>Burkholderiaceae</taxon>
        <taxon>Paraburkholderia</taxon>
    </lineage>
</organism>
<evidence type="ECO:0000313" key="2">
    <source>
        <dbReference type="EMBL" id="SMG51210.1"/>
    </source>
</evidence>